<dbReference type="AlphaFoldDB" id="A0A3L8PUU3"/>
<dbReference type="SUPFAM" id="SSF82693">
    <property type="entry name" value="Multidrug efflux transporter AcrB pore domain, PN1, PN2, PC1 and PC2 subdomains"/>
    <property type="match status" value="2"/>
</dbReference>
<feature type="transmembrane region" description="Helical" evidence="8">
    <location>
        <begin position="391"/>
        <end position="412"/>
    </location>
</feature>
<keyword evidence="6 8" id="KW-1133">Transmembrane helix</keyword>
<evidence type="ECO:0000256" key="4">
    <source>
        <dbReference type="ARBA" id="ARBA00022475"/>
    </source>
</evidence>
<evidence type="ECO:0000256" key="8">
    <source>
        <dbReference type="SAM" id="Phobius"/>
    </source>
</evidence>
<feature type="transmembrane region" description="Helical" evidence="8">
    <location>
        <begin position="12"/>
        <end position="29"/>
    </location>
</feature>
<comment type="caution">
    <text evidence="9">The sequence shown here is derived from an EMBL/GenBank/DDBJ whole genome shotgun (WGS) entry which is preliminary data.</text>
</comment>
<dbReference type="Gene3D" id="3.30.2090.10">
    <property type="entry name" value="Multidrug efflux transporter AcrB TolC docking domain, DN and DC subdomains"/>
    <property type="match status" value="2"/>
</dbReference>
<dbReference type="Gene3D" id="3.30.70.1440">
    <property type="entry name" value="Multidrug efflux transporter AcrB pore domain"/>
    <property type="match status" value="1"/>
</dbReference>
<organism evidence="9 10">
    <name type="scientific">Parashewanella curva</name>
    <dbReference type="NCBI Taxonomy" id="2338552"/>
    <lineage>
        <taxon>Bacteria</taxon>
        <taxon>Pseudomonadati</taxon>
        <taxon>Pseudomonadota</taxon>
        <taxon>Gammaproteobacteria</taxon>
        <taxon>Alteromonadales</taxon>
        <taxon>Shewanellaceae</taxon>
        <taxon>Parashewanella</taxon>
    </lineage>
</organism>
<feature type="transmembrane region" description="Helical" evidence="8">
    <location>
        <begin position="486"/>
        <end position="505"/>
    </location>
</feature>
<dbReference type="GO" id="GO:0008324">
    <property type="term" value="F:monoatomic cation transmembrane transporter activity"/>
    <property type="evidence" value="ECO:0007669"/>
    <property type="project" value="InterPro"/>
</dbReference>
<dbReference type="SUPFAM" id="SSF82714">
    <property type="entry name" value="Multidrug efflux transporter AcrB TolC docking domain, DN and DC subdomains"/>
    <property type="match status" value="2"/>
</dbReference>
<dbReference type="GO" id="GO:0005886">
    <property type="term" value="C:plasma membrane"/>
    <property type="evidence" value="ECO:0007669"/>
    <property type="project" value="UniProtKB-SubCell"/>
</dbReference>
<keyword evidence="7 8" id="KW-0472">Membrane</keyword>
<feature type="transmembrane region" description="Helical" evidence="8">
    <location>
        <begin position="898"/>
        <end position="919"/>
    </location>
</feature>
<evidence type="ECO:0000256" key="1">
    <source>
        <dbReference type="ARBA" id="ARBA00004651"/>
    </source>
</evidence>
<evidence type="ECO:0000256" key="2">
    <source>
        <dbReference type="ARBA" id="ARBA00010942"/>
    </source>
</evidence>
<feature type="transmembrane region" description="Helical" evidence="8">
    <location>
        <begin position="366"/>
        <end position="385"/>
    </location>
</feature>
<proteinExistence type="inferred from homology"/>
<feature type="transmembrane region" description="Helical" evidence="8">
    <location>
        <begin position="339"/>
        <end position="359"/>
    </location>
</feature>
<dbReference type="InterPro" id="IPR027463">
    <property type="entry name" value="AcrB_DN_DC_subdom"/>
</dbReference>
<comment type="subcellular location">
    <subcellularLocation>
        <location evidence="1">Cell membrane</location>
        <topology evidence="1">Multi-pass membrane protein</topology>
    </subcellularLocation>
</comment>
<comment type="similarity">
    <text evidence="2">Belongs to the resistance-nodulation-cell division (RND) (TC 2.A.6) family.</text>
</comment>
<dbReference type="OrthoDB" id="9758757at2"/>
<keyword evidence="4" id="KW-1003">Cell membrane</keyword>
<keyword evidence="5 8" id="KW-0812">Transmembrane</keyword>
<evidence type="ECO:0000256" key="3">
    <source>
        <dbReference type="ARBA" id="ARBA00022448"/>
    </source>
</evidence>
<dbReference type="Pfam" id="PF00873">
    <property type="entry name" value="ACR_tran"/>
    <property type="match status" value="1"/>
</dbReference>
<dbReference type="SUPFAM" id="SSF82866">
    <property type="entry name" value="Multidrug efflux transporter AcrB transmembrane domain"/>
    <property type="match status" value="2"/>
</dbReference>
<feature type="transmembrane region" description="Helical" evidence="8">
    <location>
        <begin position="925"/>
        <end position="948"/>
    </location>
</feature>
<dbReference type="RefSeq" id="WP_121839486.1">
    <property type="nucleotide sequence ID" value="NZ_ML014790.1"/>
</dbReference>
<name>A0A3L8PUU3_9GAMM</name>
<protein>
    <submittedName>
        <fullName evidence="9">Efflux RND transporter permease subunit</fullName>
    </submittedName>
</protein>
<dbReference type="PANTHER" id="PTHR32063">
    <property type="match status" value="1"/>
</dbReference>
<evidence type="ECO:0000256" key="7">
    <source>
        <dbReference type="ARBA" id="ARBA00023136"/>
    </source>
</evidence>
<feature type="transmembrane region" description="Helical" evidence="8">
    <location>
        <begin position="1013"/>
        <end position="1036"/>
    </location>
</feature>
<dbReference type="PRINTS" id="PR00702">
    <property type="entry name" value="ACRIFLAVINRP"/>
</dbReference>
<evidence type="ECO:0000256" key="6">
    <source>
        <dbReference type="ARBA" id="ARBA00022989"/>
    </source>
</evidence>
<feature type="transmembrane region" description="Helical" evidence="8">
    <location>
        <begin position="446"/>
        <end position="466"/>
    </location>
</feature>
<keyword evidence="10" id="KW-1185">Reference proteome</keyword>
<dbReference type="InterPro" id="IPR001036">
    <property type="entry name" value="Acrflvin-R"/>
</dbReference>
<feature type="transmembrane region" description="Helical" evidence="8">
    <location>
        <begin position="983"/>
        <end position="1001"/>
    </location>
</feature>
<dbReference type="PANTHER" id="PTHR32063:SF19">
    <property type="entry name" value="CATION EFFLUX SYSTEM PROTEIN CUSA"/>
    <property type="match status" value="1"/>
</dbReference>
<dbReference type="Gene3D" id="3.30.70.1320">
    <property type="entry name" value="Multidrug efflux transporter AcrB pore domain like"/>
    <property type="match status" value="1"/>
</dbReference>
<dbReference type="Gene3D" id="1.20.1640.10">
    <property type="entry name" value="Multidrug efflux transporter AcrB transmembrane domain"/>
    <property type="match status" value="2"/>
</dbReference>
<feature type="transmembrane region" description="Helical" evidence="8">
    <location>
        <begin position="872"/>
        <end position="891"/>
    </location>
</feature>
<accession>A0A3L8PUU3</accession>
<evidence type="ECO:0000256" key="5">
    <source>
        <dbReference type="ARBA" id="ARBA00022692"/>
    </source>
</evidence>
<gene>
    <name evidence="9" type="ORF">D5018_13295</name>
</gene>
<dbReference type="EMBL" id="QZEI01000041">
    <property type="protein sequence ID" value="RLV59187.1"/>
    <property type="molecule type" value="Genomic_DNA"/>
</dbReference>
<evidence type="ECO:0000313" key="10">
    <source>
        <dbReference type="Proteomes" id="UP000281474"/>
    </source>
</evidence>
<dbReference type="GO" id="GO:0042910">
    <property type="term" value="F:xenobiotic transmembrane transporter activity"/>
    <property type="evidence" value="ECO:0007669"/>
    <property type="project" value="TreeGrafter"/>
</dbReference>
<feature type="transmembrane region" description="Helical" evidence="8">
    <location>
        <begin position="538"/>
        <end position="555"/>
    </location>
</feature>
<evidence type="ECO:0000313" key="9">
    <source>
        <dbReference type="EMBL" id="RLV59187.1"/>
    </source>
</evidence>
<dbReference type="InterPro" id="IPR004763">
    <property type="entry name" value="CusA-like"/>
</dbReference>
<dbReference type="Gene3D" id="3.30.70.1430">
    <property type="entry name" value="Multidrug efflux transporter AcrB pore domain"/>
    <property type="match status" value="2"/>
</dbReference>
<sequence>MLARIISLALEQRLIVIMLALLMTGWGVLELKRMPIDALPDLSDVQVIVKTQYPGQSPQLVEQQITTPLSNILMSVPGAKTVRGFSLFGDSYIYVIFNDDTDSYWARSRVQETISQASSLLPSGVQPILGPDASGVGWIYEYALVDHSGNHDLSQLTSLQDWYLQPALQSLEGVAEVATIGGMKQSYQIVVNPSLLQNFGLTLKQVIDTIKMHNREVGGSVVEMAEAEYMIRAKGYLTNIAQFEHLPVGKVSPSGTPLLLKDIATVRLGPSSRRGIAELDGQGEVVGGIIVMRYQNNAKATIETVKARLEQLKKGLPEGVEIVPTYDRSELINNSVDNLFVKIGEEMLIVALVCLLFLFHARSTLVAILVLPLSILGAFILMNHLGINANIMSLGGIAIAIGAVVDGAIVMVENTHKHLEAFEQQHQRTPNNIEHWQLIKQSCVEVGPALFFSLLIITLSFVPVFTLEAQEGRLFSPLAFTKTFTMAVAAFLSITLIPVVIGFLIKGKVPSEQQNPLNRGLMASYHPLLKQVLKHPKLTLVAAITILASSYYPIAQTGTEFMPELEEGDLMYMPTTLPGISAAKARQLLQQTDRLIKTVPEVKRVFGKVGRAQTATDPAPLTMLETTILLKPKEQWRKGMTLDGIIAELETKVQVPGLTNAWVQPIKTRIDMLSTGVKTPVGIKISGEDVKELENIGQQIESILAPLDGTQSVYAERSSSGRYLDIEPKLDVAARYGISQQQLHDVVRFAIGGMTISESIQGNARYPIIVRYPRELRDNLEAIKQLPVTSNQGQMIPLSHLADIKLRSDAAMLKSENGQLISWVFVDIKDVALGDYIQAAQTALGQSLTLPPRYFYEFAGQYEYLQRVQNTLSVVIPVVLVVIFILLLMTFQQASQAIMVMLSLPFALVGSTWLIYAMGIQFSTAVIIGMIALAGVAAEFSVIMLLYLNNAISDAKAKQQLYSASDLRHAIMQGALMRIRPKAMTVATIFFGLLPALWGAGSGNEVLKAIAAPMVGGMITAPLLSLFVLPAIYWLWYQRHLRP</sequence>
<dbReference type="Proteomes" id="UP000281474">
    <property type="component" value="Unassembled WGS sequence"/>
</dbReference>
<reference evidence="9 10" key="1">
    <citation type="submission" date="2018-09" db="EMBL/GenBank/DDBJ databases">
        <title>Phylogeny of the Shewanellaceae, and recommendation for two new genera, Pseudoshewanella and Parashewanella.</title>
        <authorList>
            <person name="Wang G."/>
        </authorList>
    </citation>
    <scope>NUCLEOTIDE SEQUENCE [LARGE SCALE GENOMIC DNA]</scope>
    <source>
        <strain evidence="9 10">C51</strain>
    </source>
</reference>
<keyword evidence="3" id="KW-0813">Transport</keyword>
<dbReference type="NCBIfam" id="TIGR00914">
    <property type="entry name" value="2A0601"/>
    <property type="match status" value="1"/>
</dbReference>